<dbReference type="Proteomes" id="UP000281431">
    <property type="component" value="Unassembled WGS sequence"/>
</dbReference>
<gene>
    <name evidence="3" type="ORF">EA472_05790</name>
</gene>
<reference evidence="3 4" key="1">
    <citation type="submission" date="2018-10" db="EMBL/GenBank/DDBJ databases">
        <title>Natrarchaeobius chitinivorans gen. nov., sp. nov., and Natrarchaeobius haloalkaliphilus sp. nov., alkaliphilic, chitin-utilizing haloarchaea from hypersaline alkaline lakes.</title>
        <authorList>
            <person name="Sorokin D.Y."/>
            <person name="Elcheninov A.G."/>
            <person name="Kostrikina N.A."/>
            <person name="Bale N.J."/>
            <person name="Sinninghe Damste J.S."/>
            <person name="Khijniak T.V."/>
            <person name="Kublanov I.V."/>
            <person name="Toshchakov S.V."/>
        </authorList>
    </citation>
    <scope>NUCLEOTIDE SEQUENCE [LARGE SCALE GENOMIC DNA]</scope>
    <source>
        <strain evidence="3 4">AArcht7</strain>
    </source>
</reference>
<evidence type="ECO:0000313" key="3">
    <source>
        <dbReference type="EMBL" id="RQH02025.1"/>
    </source>
</evidence>
<keyword evidence="4" id="KW-1185">Reference proteome</keyword>
<sequence>MSDNQQTLENLLVDEQEISEEILHDLLNNYIRIGKQSGDLIPQDGFHELTAKQKAVIVLLSQRARQELDMVETEWLSPTEISEQSGVKKGTIYPTVRELNNGGLVEDDDGSYRIPSHSINQAREYIDGGEDDE</sequence>
<comment type="caution">
    <text evidence="3">The sequence shown here is derived from an EMBL/GenBank/DDBJ whole genome shotgun (WGS) entry which is preliminary data.</text>
</comment>
<proteinExistence type="predicted"/>
<accession>A0A3N6MKU0</accession>
<dbReference type="InterPro" id="IPR036388">
    <property type="entry name" value="WH-like_DNA-bd_sf"/>
</dbReference>
<dbReference type="Pfam" id="PF01978">
    <property type="entry name" value="TrmB"/>
    <property type="match status" value="1"/>
</dbReference>
<dbReference type="EMBL" id="REFZ01000003">
    <property type="protein sequence ID" value="RQH02025.1"/>
    <property type="molecule type" value="Genomic_DNA"/>
</dbReference>
<name>A0A3N6MKU0_NATCH</name>
<feature type="region of interest" description="Disordered" evidence="1">
    <location>
        <begin position="104"/>
        <end position="133"/>
    </location>
</feature>
<organism evidence="3 4">
    <name type="scientific">Natrarchaeobius chitinivorans</name>
    <dbReference type="NCBI Taxonomy" id="1679083"/>
    <lineage>
        <taxon>Archaea</taxon>
        <taxon>Methanobacteriati</taxon>
        <taxon>Methanobacteriota</taxon>
        <taxon>Stenosarchaea group</taxon>
        <taxon>Halobacteria</taxon>
        <taxon>Halobacteriales</taxon>
        <taxon>Natrialbaceae</taxon>
        <taxon>Natrarchaeobius</taxon>
    </lineage>
</organism>
<dbReference type="OrthoDB" id="336342at2157"/>
<feature type="domain" description="Transcription regulator TrmB N-terminal" evidence="2">
    <location>
        <begin position="70"/>
        <end position="113"/>
    </location>
</feature>
<dbReference type="AlphaFoldDB" id="A0A3N6MKU0"/>
<dbReference type="InterPro" id="IPR002831">
    <property type="entry name" value="Tscrpt_reg_TrmB_N"/>
</dbReference>
<dbReference type="Gene3D" id="1.10.10.10">
    <property type="entry name" value="Winged helix-like DNA-binding domain superfamily/Winged helix DNA-binding domain"/>
    <property type="match status" value="1"/>
</dbReference>
<evidence type="ECO:0000256" key="1">
    <source>
        <dbReference type="SAM" id="MobiDB-lite"/>
    </source>
</evidence>
<protein>
    <recommendedName>
        <fullName evidence="2">Transcription regulator TrmB N-terminal domain-containing protein</fullName>
    </recommendedName>
</protein>
<evidence type="ECO:0000313" key="4">
    <source>
        <dbReference type="Proteomes" id="UP000281431"/>
    </source>
</evidence>
<evidence type="ECO:0000259" key="2">
    <source>
        <dbReference type="Pfam" id="PF01978"/>
    </source>
</evidence>